<dbReference type="InterPro" id="IPR050155">
    <property type="entry name" value="HAD-like_hydrolase_sf"/>
</dbReference>
<dbReference type="GO" id="GO:0005829">
    <property type="term" value="C:cytosol"/>
    <property type="evidence" value="ECO:0007669"/>
    <property type="project" value="TreeGrafter"/>
</dbReference>
<dbReference type="FunFam" id="3.40.50.1000:FF:000022">
    <property type="entry name" value="Phosphoglycolate phosphatase"/>
    <property type="match status" value="1"/>
</dbReference>
<dbReference type="CDD" id="cd04302">
    <property type="entry name" value="HAD_5NT"/>
    <property type="match status" value="1"/>
</dbReference>
<dbReference type="PANTHER" id="PTHR43434">
    <property type="entry name" value="PHOSPHOGLYCOLATE PHOSPHATASE"/>
    <property type="match status" value="1"/>
</dbReference>
<dbReference type="GO" id="GO:0006508">
    <property type="term" value="P:proteolysis"/>
    <property type="evidence" value="ECO:0007669"/>
    <property type="project" value="UniProtKB-KW"/>
</dbReference>
<dbReference type="GO" id="GO:0080120">
    <property type="term" value="P:CAAX-box protein maturation"/>
    <property type="evidence" value="ECO:0007669"/>
    <property type="project" value="UniProtKB-ARBA"/>
</dbReference>
<keyword evidence="3" id="KW-0378">Hydrolase</keyword>
<evidence type="ECO:0000256" key="1">
    <source>
        <dbReference type="SAM" id="Phobius"/>
    </source>
</evidence>
<feature type="transmembrane region" description="Helical" evidence="1">
    <location>
        <begin position="362"/>
        <end position="386"/>
    </location>
</feature>
<dbReference type="InterPro" id="IPR036412">
    <property type="entry name" value="HAD-like_sf"/>
</dbReference>
<dbReference type="InterPro" id="IPR023214">
    <property type="entry name" value="HAD_sf"/>
</dbReference>
<dbReference type="RefSeq" id="WP_129257977.1">
    <property type="nucleotide sequence ID" value="NZ_SDKC01000001.1"/>
</dbReference>
<dbReference type="Pfam" id="PF02517">
    <property type="entry name" value="Rce1-like"/>
    <property type="match status" value="1"/>
</dbReference>
<dbReference type="InterPro" id="IPR023198">
    <property type="entry name" value="PGP-like_dom2"/>
</dbReference>
<dbReference type="Gene3D" id="3.40.50.1000">
    <property type="entry name" value="HAD superfamily/HAD-like"/>
    <property type="match status" value="1"/>
</dbReference>
<feature type="transmembrane region" description="Helical" evidence="1">
    <location>
        <begin position="324"/>
        <end position="342"/>
    </location>
</feature>
<dbReference type="EMBL" id="SDKC01000001">
    <property type="protein sequence ID" value="RXS75552.1"/>
    <property type="molecule type" value="Genomic_DNA"/>
</dbReference>
<dbReference type="PANTHER" id="PTHR43434:SF20">
    <property type="entry name" value="5'-NUCLEOTIDASE"/>
    <property type="match status" value="1"/>
</dbReference>
<feature type="transmembrane region" description="Helical" evidence="1">
    <location>
        <begin position="406"/>
        <end position="425"/>
    </location>
</feature>
<dbReference type="GO" id="GO:0008237">
    <property type="term" value="F:metallopeptidase activity"/>
    <property type="evidence" value="ECO:0007669"/>
    <property type="project" value="UniProtKB-KW"/>
</dbReference>
<keyword evidence="3" id="KW-0482">Metalloprotease</keyword>
<keyword evidence="1" id="KW-0472">Membrane</keyword>
<feature type="transmembrane region" description="Helical" evidence="1">
    <location>
        <begin position="280"/>
        <end position="304"/>
    </location>
</feature>
<keyword evidence="3" id="KW-0645">Protease</keyword>
<evidence type="ECO:0000313" key="3">
    <source>
        <dbReference type="EMBL" id="RXS75552.1"/>
    </source>
</evidence>
<comment type="caution">
    <text evidence="3">The sequence shown here is derived from an EMBL/GenBank/DDBJ whole genome shotgun (WGS) entry which is preliminary data.</text>
</comment>
<gene>
    <name evidence="3" type="ORF">ETP43_10215</name>
</gene>
<evidence type="ECO:0000313" key="4">
    <source>
        <dbReference type="Proteomes" id="UP000290106"/>
    </source>
</evidence>
<feature type="transmembrane region" description="Helical" evidence="1">
    <location>
        <begin position="515"/>
        <end position="536"/>
    </location>
</feature>
<dbReference type="GO" id="GO:0004175">
    <property type="term" value="F:endopeptidase activity"/>
    <property type="evidence" value="ECO:0007669"/>
    <property type="project" value="UniProtKB-ARBA"/>
</dbReference>
<dbReference type="InterPro" id="IPR003675">
    <property type="entry name" value="Rce1/LyrA-like_dom"/>
</dbReference>
<dbReference type="Proteomes" id="UP000290106">
    <property type="component" value="Unassembled WGS sequence"/>
</dbReference>
<dbReference type="AlphaFoldDB" id="A0A4Q1RIQ4"/>
<protein>
    <submittedName>
        <fullName evidence="3">CPBP family intramembrane metalloprotease</fullName>
    </submittedName>
</protein>
<feature type="transmembrane region" description="Helical" evidence="1">
    <location>
        <begin position="446"/>
        <end position="479"/>
    </location>
</feature>
<keyword evidence="1" id="KW-1133">Transmembrane helix</keyword>
<dbReference type="OrthoDB" id="9792518at2"/>
<accession>A0A4Q1RIQ4</accession>
<dbReference type="SFLD" id="SFLDS00003">
    <property type="entry name" value="Haloacid_Dehalogenase"/>
    <property type="match status" value="1"/>
</dbReference>
<organism evidence="3 4">
    <name type="scientific">Blautia faecicola</name>
    <dbReference type="NCBI Taxonomy" id="2509240"/>
    <lineage>
        <taxon>Bacteria</taxon>
        <taxon>Bacillati</taxon>
        <taxon>Bacillota</taxon>
        <taxon>Clostridia</taxon>
        <taxon>Lachnospirales</taxon>
        <taxon>Lachnospiraceae</taxon>
        <taxon>Blautia</taxon>
    </lineage>
</organism>
<sequence length="541" mass="60669">MSQVILFDLDGTLTESGEGIINCVAYALEKLGKKEEHPEKLQCFVGPPLKEQFMKYAGLSEEEAEQAVVYYRERYTTKGMFENCLYPKVPELLELLKINDKILGVASSKPEVYVKQILEHFQIADYFTAIVGSELDGRRTDKAEVIEEALRRMHLEEERDKVLMVGDRSHDVQGAVSCGLQCIGVTYGYGSREELESAGAVYIADSVEDLGILASPNDEETTEKVESVRKDTSGSMMHVSAKASFAKKMGPVEENTEEERENEYPKKTSGYSTVRQIWRLVYPFLIHYGATMLATIALYLSYIFQAGGVQEIASAGKRLLQSTLYVTLIGDVAAGVILYLFYRKDQQRRKEGFSGNRKNFVWAPPVIWFSVIVLAIAIGQFLNDFIQVIHLNDLFPGYSQVSEKAFGGQSMGLMILVVGIIGPVCEELMFRGIIFHRLKDWIRPEIAIVVSAVLFGIYHGNVVQFFYATCMGIMLAIVYDKTGTLWTSIVAHVAANLWSLFGSGPWNALWQGIPAGMIFSVVIEILLCVIPVYWLFGYKRK</sequence>
<dbReference type="Pfam" id="PF13419">
    <property type="entry name" value="HAD_2"/>
    <property type="match status" value="1"/>
</dbReference>
<name>A0A4Q1RIQ4_9FIRM</name>
<feature type="domain" description="CAAX prenyl protease 2/Lysostaphin resistance protein A-like" evidence="2">
    <location>
        <begin position="413"/>
        <end position="497"/>
    </location>
</feature>
<dbReference type="SFLD" id="SFLDG01129">
    <property type="entry name" value="C1.5:_HAD__Beta-PGM__Phosphata"/>
    <property type="match status" value="1"/>
</dbReference>
<reference evidence="3 4" key="1">
    <citation type="submission" date="2019-01" db="EMBL/GenBank/DDBJ databases">
        <title>Blautia sp. nov. KGMB01111 isolated human feces.</title>
        <authorList>
            <person name="Park J.-E."/>
            <person name="Kim J.-S."/>
            <person name="Park S.-H."/>
        </authorList>
    </citation>
    <scope>NUCLEOTIDE SEQUENCE [LARGE SCALE GENOMIC DNA]</scope>
    <source>
        <strain evidence="3 4">KGMB01111</strain>
    </source>
</reference>
<dbReference type="InterPro" id="IPR041492">
    <property type="entry name" value="HAD_2"/>
</dbReference>
<keyword evidence="1" id="KW-0812">Transmembrane</keyword>
<keyword evidence="4" id="KW-1185">Reference proteome</keyword>
<dbReference type="SUPFAM" id="SSF56784">
    <property type="entry name" value="HAD-like"/>
    <property type="match status" value="1"/>
</dbReference>
<proteinExistence type="predicted"/>
<evidence type="ECO:0000259" key="2">
    <source>
        <dbReference type="Pfam" id="PF02517"/>
    </source>
</evidence>
<dbReference type="GO" id="GO:0004713">
    <property type="term" value="F:protein tyrosine kinase activity"/>
    <property type="evidence" value="ECO:0007669"/>
    <property type="project" value="TreeGrafter"/>
</dbReference>
<dbReference type="Gene3D" id="1.10.150.240">
    <property type="entry name" value="Putative phosphatase, domain 2"/>
    <property type="match status" value="1"/>
</dbReference>